<sequence>MLLHVEVHLNNVGVGPRRRGCLPVSILHRLRWRYCPSTEAQAETKDFASAVKPFLQSKLPVCNDDSNAYTVHWSFYESPKLPA</sequence>
<evidence type="ECO:0000313" key="2">
    <source>
        <dbReference type="Proteomes" id="UP000012073"/>
    </source>
</evidence>
<dbReference type="KEGG" id="ccp:CHC_T00000533001"/>
<dbReference type="GeneID" id="17325649"/>
<evidence type="ECO:0000313" key="1">
    <source>
        <dbReference type="EMBL" id="CDF38049.1"/>
    </source>
</evidence>
<dbReference type="AlphaFoldDB" id="R7QJ00"/>
<reference evidence="2" key="1">
    <citation type="journal article" date="2013" name="Proc. Natl. Acad. Sci. U.S.A.">
        <title>Genome structure and metabolic features in the red seaweed Chondrus crispus shed light on evolution of the Archaeplastida.</title>
        <authorList>
            <person name="Collen J."/>
            <person name="Porcel B."/>
            <person name="Carre W."/>
            <person name="Ball S.G."/>
            <person name="Chaparro C."/>
            <person name="Tonon T."/>
            <person name="Barbeyron T."/>
            <person name="Michel G."/>
            <person name="Noel B."/>
            <person name="Valentin K."/>
            <person name="Elias M."/>
            <person name="Artiguenave F."/>
            <person name="Arun A."/>
            <person name="Aury J.M."/>
            <person name="Barbosa-Neto J.F."/>
            <person name="Bothwell J.H."/>
            <person name="Bouget F.Y."/>
            <person name="Brillet L."/>
            <person name="Cabello-Hurtado F."/>
            <person name="Capella-Gutierrez S."/>
            <person name="Charrier B."/>
            <person name="Cladiere L."/>
            <person name="Cock J.M."/>
            <person name="Coelho S.M."/>
            <person name="Colleoni C."/>
            <person name="Czjzek M."/>
            <person name="Da Silva C."/>
            <person name="Delage L."/>
            <person name="Denoeud F."/>
            <person name="Deschamps P."/>
            <person name="Dittami S.M."/>
            <person name="Gabaldon T."/>
            <person name="Gachon C.M."/>
            <person name="Groisillier A."/>
            <person name="Herve C."/>
            <person name="Jabbari K."/>
            <person name="Katinka M."/>
            <person name="Kloareg B."/>
            <person name="Kowalczyk N."/>
            <person name="Labadie K."/>
            <person name="Leblanc C."/>
            <person name="Lopez P.J."/>
            <person name="McLachlan D.H."/>
            <person name="Meslet-Cladiere L."/>
            <person name="Moustafa A."/>
            <person name="Nehr Z."/>
            <person name="Nyvall Collen P."/>
            <person name="Panaud O."/>
            <person name="Partensky F."/>
            <person name="Poulain J."/>
            <person name="Rensing S.A."/>
            <person name="Rousvoal S."/>
            <person name="Samson G."/>
            <person name="Symeonidi A."/>
            <person name="Weissenbach J."/>
            <person name="Zambounis A."/>
            <person name="Wincker P."/>
            <person name="Boyen C."/>
        </authorList>
    </citation>
    <scope>NUCLEOTIDE SEQUENCE [LARGE SCALE GENOMIC DNA]</scope>
    <source>
        <strain evidence="2">cv. Stackhouse</strain>
    </source>
</reference>
<organism evidence="1 2">
    <name type="scientific">Chondrus crispus</name>
    <name type="common">Carrageen Irish moss</name>
    <name type="synonym">Polymorpha crispa</name>
    <dbReference type="NCBI Taxonomy" id="2769"/>
    <lineage>
        <taxon>Eukaryota</taxon>
        <taxon>Rhodophyta</taxon>
        <taxon>Florideophyceae</taxon>
        <taxon>Rhodymeniophycidae</taxon>
        <taxon>Gigartinales</taxon>
        <taxon>Gigartinaceae</taxon>
        <taxon>Chondrus</taxon>
    </lineage>
</organism>
<dbReference type="Gramene" id="CDF38049">
    <property type="protein sequence ID" value="CDF38049"/>
    <property type="gene ID" value="CHC_T00000533001"/>
</dbReference>
<dbReference type="Proteomes" id="UP000012073">
    <property type="component" value="Unassembled WGS sequence"/>
</dbReference>
<keyword evidence="2" id="KW-1185">Reference proteome</keyword>
<dbReference type="EMBL" id="HG001895">
    <property type="protein sequence ID" value="CDF38049.1"/>
    <property type="molecule type" value="Genomic_DNA"/>
</dbReference>
<accession>R7QJ00</accession>
<dbReference type="RefSeq" id="XP_005717918.1">
    <property type="nucleotide sequence ID" value="XM_005717861.1"/>
</dbReference>
<protein>
    <submittedName>
        <fullName evidence="1">Uncharacterized protein</fullName>
    </submittedName>
</protein>
<proteinExistence type="predicted"/>
<gene>
    <name evidence="1" type="ORF">CHC_T00000533001</name>
</gene>
<name>R7QJ00_CHOCR</name>